<keyword evidence="5 7" id="KW-0862">Zinc</keyword>
<evidence type="ECO:0000256" key="4">
    <source>
        <dbReference type="ARBA" id="ARBA00022801"/>
    </source>
</evidence>
<evidence type="ECO:0000313" key="10">
    <source>
        <dbReference type="Proteomes" id="UP000007239"/>
    </source>
</evidence>
<keyword evidence="3 7" id="KW-0479">Metal-binding</keyword>
<evidence type="ECO:0000256" key="1">
    <source>
        <dbReference type="ARBA" id="ARBA00001947"/>
    </source>
</evidence>
<dbReference type="Pfam" id="PF00383">
    <property type="entry name" value="dCMP_cyt_deam_1"/>
    <property type="match status" value="1"/>
</dbReference>
<organism evidence="9 10">
    <name type="scientific">Thermoanaerobacterium xylanolyticum (strain ATCC 49914 / DSM 7097 / LX-11)</name>
    <dbReference type="NCBI Taxonomy" id="858215"/>
    <lineage>
        <taxon>Bacteria</taxon>
        <taxon>Bacillati</taxon>
        <taxon>Bacillota</taxon>
        <taxon>Clostridia</taxon>
        <taxon>Thermoanaerobacterales</taxon>
        <taxon>Thermoanaerobacteraceae</taxon>
        <taxon>Thermoanaerobacterium</taxon>
    </lineage>
</organism>
<dbReference type="InterPro" id="IPR035105">
    <property type="entry name" value="Deoxycytidylate_deaminase_dom"/>
</dbReference>
<evidence type="ECO:0000256" key="6">
    <source>
        <dbReference type="PIRSR" id="PIRSR006019-1"/>
    </source>
</evidence>
<feature type="binding site" evidence="7">
    <location>
        <position position="118"/>
    </location>
    <ligand>
        <name>Zn(2+)</name>
        <dbReference type="ChEBI" id="CHEBI:29105"/>
        <note>catalytic</note>
    </ligand>
</feature>
<dbReference type="KEGG" id="txy:Thexy_2191"/>
<dbReference type="HOGENOM" id="CLU_047993_2_3_9"/>
<dbReference type="SUPFAM" id="SSF53927">
    <property type="entry name" value="Cytidine deaminase-like"/>
    <property type="match status" value="1"/>
</dbReference>
<name>F6BL65_THEXL</name>
<feature type="binding site" evidence="7">
    <location>
        <position position="121"/>
    </location>
    <ligand>
        <name>Zn(2+)</name>
        <dbReference type="ChEBI" id="CHEBI:29105"/>
        <note>catalytic</note>
    </ligand>
</feature>
<dbReference type="Proteomes" id="UP000007239">
    <property type="component" value="Chromosome"/>
</dbReference>
<dbReference type="EMBL" id="CP002739">
    <property type="protein sequence ID" value="AEF18198.1"/>
    <property type="molecule type" value="Genomic_DNA"/>
</dbReference>
<dbReference type="STRING" id="858215.Thexy_2191"/>
<dbReference type="Gene3D" id="3.40.140.10">
    <property type="entry name" value="Cytidine Deaminase, domain 2"/>
    <property type="match status" value="1"/>
</dbReference>
<keyword evidence="4" id="KW-0378">Hydrolase</keyword>
<accession>F6BL65</accession>
<dbReference type="AlphaFoldDB" id="F6BL65"/>
<dbReference type="PANTHER" id="PTHR11086">
    <property type="entry name" value="DEOXYCYTIDYLATE DEAMINASE-RELATED"/>
    <property type="match status" value="1"/>
</dbReference>
<comment type="similarity">
    <text evidence="2">Belongs to the cytidine and deoxycytidylate deaminase family.</text>
</comment>
<dbReference type="GO" id="GO:0004132">
    <property type="term" value="F:dCMP deaminase activity"/>
    <property type="evidence" value="ECO:0007669"/>
    <property type="project" value="InterPro"/>
</dbReference>
<evidence type="ECO:0000256" key="5">
    <source>
        <dbReference type="ARBA" id="ARBA00022833"/>
    </source>
</evidence>
<dbReference type="GO" id="GO:0005737">
    <property type="term" value="C:cytoplasm"/>
    <property type="evidence" value="ECO:0007669"/>
    <property type="project" value="TreeGrafter"/>
</dbReference>
<feature type="binding site" evidence="7">
    <location>
        <position position="90"/>
    </location>
    <ligand>
        <name>Zn(2+)</name>
        <dbReference type="ChEBI" id="CHEBI:29105"/>
        <note>catalytic</note>
    </ligand>
</feature>
<proteinExistence type="inferred from homology"/>
<feature type="domain" description="CMP/dCMP-type deaminase" evidence="8">
    <location>
        <begin position="17"/>
        <end position="150"/>
    </location>
</feature>
<dbReference type="PIRSF" id="PIRSF006019">
    <property type="entry name" value="dCMP_deaminase"/>
    <property type="match status" value="1"/>
</dbReference>
<sequence>MTGFSERSKRNVKMRPSWDEYFMMVVDVVKTRSTCLRRQVGAVIVKDKHIISTGYNGAPTGLKHCEEVGCMRESLNIPSGERHELCRGTHAEQNAIIQAALNGVSTKDATIYVSASPCSMCAKMIINAGIKRVVYEGDYPDNLSFEYLKEASVEVVKMERR</sequence>
<dbReference type="InterPro" id="IPR016473">
    <property type="entry name" value="dCMP_deaminase"/>
</dbReference>
<feature type="active site" description="Proton donor" evidence="6">
    <location>
        <position position="92"/>
    </location>
</feature>
<dbReference type="InterPro" id="IPR002125">
    <property type="entry name" value="CMP_dCMP_dom"/>
</dbReference>
<evidence type="ECO:0000256" key="7">
    <source>
        <dbReference type="PIRSR" id="PIRSR006019-2"/>
    </source>
</evidence>
<dbReference type="PROSITE" id="PS00903">
    <property type="entry name" value="CYT_DCMP_DEAMINASES_1"/>
    <property type="match status" value="1"/>
</dbReference>
<evidence type="ECO:0000313" key="9">
    <source>
        <dbReference type="EMBL" id="AEF18198.1"/>
    </source>
</evidence>
<dbReference type="InterPro" id="IPR015517">
    <property type="entry name" value="dCMP_deaminase-rel"/>
</dbReference>
<evidence type="ECO:0000256" key="2">
    <source>
        <dbReference type="ARBA" id="ARBA00006576"/>
    </source>
</evidence>
<dbReference type="PANTHER" id="PTHR11086:SF18">
    <property type="entry name" value="DEOXYCYTIDYLATE DEAMINASE"/>
    <property type="match status" value="1"/>
</dbReference>
<evidence type="ECO:0000256" key="3">
    <source>
        <dbReference type="ARBA" id="ARBA00022723"/>
    </source>
</evidence>
<gene>
    <name evidence="9" type="ordered locus">Thexy_2191</name>
</gene>
<comment type="cofactor">
    <cofactor evidence="1 7">
        <name>Zn(2+)</name>
        <dbReference type="ChEBI" id="CHEBI:29105"/>
    </cofactor>
</comment>
<dbReference type="GO" id="GO:0006220">
    <property type="term" value="P:pyrimidine nucleotide metabolic process"/>
    <property type="evidence" value="ECO:0007669"/>
    <property type="project" value="InterPro"/>
</dbReference>
<dbReference type="InterPro" id="IPR016192">
    <property type="entry name" value="APOBEC/CMP_deaminase_Zn-bd"/>
</dbReference>
<reference evidence="9" key="1">
    <citation type="submission" date="2011-05" db="EMBL/GenBank/DDBJ databases">
        <title>Complete sequence of Thermoanaerobacterium xylanolyticum LX-11.</title>
        <authorList>
            <consortium name="US DOE Joint Genome Institute"/>
            <person name="Lucas S."/>
            <person name="Han J."/>
            <person name="Lapidus A."/>
            <person name="Cheng J.-F."/>
            <person name="Goodwin L."/>
            <person name="Pitluck S."/>
            <person name="Peters L."/>
            <person name="Mikhailova N."/>
            <person name="Lu M."/>
            <person name="Han C."/>
            <person name="Tapia R."/>
            <person name="Land M."/>
            <person name="Hauser L."/>
            <person name="Kyrpides N."/>
            <person name="Ivanova N."/>
            <person name="Pagani I."/>
            <person name="Hemme C."/>
            <person name="Woyke T."/>
        </authorList>
    </citation>
    <scope>NUCLEOTIDE SEQUENCE</scope>
    <source>
        <strain evidence="9">LX-11</strain>
    </source>
</reference>
<keyword evidence="10" id="KW-1185">Reference proteome</keyword>
<dbReference type="CDD" id="cd01286">
    <property type="entry name" value="deoxycytidylate_deaminase"/>
    <property type="match status" value="1"/>
</dbReference>
<dbReference type="GO" id="GO:0008270">
    <property type="term" value="F:zinc ion binding"/>
    <property type="evidence" value="ECO:0007669"/>
    <property type="project" value="InterPro"/>
</dbReference>
<dbReference type="PROSITE" id="PS51747">
    <property type="entry name" value="CYT_DCMP_DEAMINASES_2"/>
    <property type="match status" value="1"/>
</dbReference>
<dbReference type="InterPro" id="IPR016193">
    <property type="entry name" value="Cytidine_deaminase-like"/>
</dbReference>
<dbReference type="eggNOG" id="COG2131">
    <property type="taxonomic scope" value="Bacteria"/>
</dbReference>
<protein>
    <submittedName>
        <fullName evidence="9">CMP/dCMP deaminase zinc-binding protein</fullName>
    </submittedName>
</protein>
<evidence type="ECO:0000259" key="8">
    <source>
        <dbReference type="PROSITE" id="PS51747"/>
    </source>
</evidence>